<keyword evidence="2" id="KW-1133">Transmembrane helix</keyword>
<dbReference type="PANTHER" id="PTHR42024">
    <property type="entry name" value="AMINO ACID PERMEASE_ SLC12A DOMAIN-CONTAINING PROTEIN"/>
    <property type="match status" value="1"/>
</dbReference>
<dbReference type="Proteomes" id="UP000054321">
    <property type="component" value="Unassembled WGS sequence"/>
</dbReference>
<feature type="transmembrane region" description="Helical" evidence="2">
    <location>
        <begin position="309"/>
        <end position="333"/>
    </location>
</feature>
<reference evidence="4" key="2">
    <citation type="submission" date="2015-01" db="EMBL/GenBank/DDBJ databases">
        <title>Evolutionary Origins and Diversification of the Mycorrhizal Mutualists.</title>
        <authorList>
            <consortium name="DOE Joint Genome Institute"/>
            <consortium name="Mycorrhizal Genomics Consortium"/>
            <person name="Kohler A."/>
            <person name="Kuo A."/>
            <person name="Nagy L.G."/>
            <person name="Floudas D."/>
            <person name="Copeland A."/>
            <person name="Barry K.W."/>
            <person name="Cichocki N."/>
            <person name="Veneault-Fourrey C."/>
            <person name="LaButti K."/>
            <person name="Lindquist E.A."/>
            <person name="Lipzen A."/>
            <person name="Lundell T."/>
            <person name="Morin E."/>
            <person name="Murat C."/>
            <person name="Riley R."/>
            <person name="Ohm R."/>
            <person name="Sun H."/>
            <person name="Tunlid A."/>
            <person name="Henrissat B."/>
            <person name="Grigoriev I.V."/>
            <person name="Hibbett D.S."/>
            <person name="Martin F."/>
        </authorList>
    </citation>
    <scope>NUCLEOTIDE SEQUENCE [LARGE SCALE GENOMIC DNA]</scope>
    <source>
        <strain evidence="4">Zn</strain>
    </source>
</reference>
<gene>
    <name evidence="3" type="ORF">OIDMADRAFT_183194</name>
</gene>
<keyword evidence="2" id="KW-0472">Membrane</keyword>
<dbReference type="STRING" id="913774.A0A0C3GJU7"/>
<keyword evidence="2" id="KW-0812">Transmembrane</keyword>
<accession>A0A0C3GJU7</accession>
<feature type="compositionally biased region" description="Basic and acidic residues" evidence="1">
    <location>
        <begin position="32"/>
        <end position="41"/>
    </location>
</feature>
<sequence length="362" mass="40876">MDSDSIAWDPGERLEKDTMIPPAPLPASLQEVHTRPEKMEDCDAPSADPEKEEHSSHFSNPFPKRHNTIPSEPSSKYTSPRLPPPLSFDPWTKKASIAIAILGIFFFDLILPCLIYYLLETLTDLDEADVLGIACASLGLGELLELPLRGYHLVRNRESYAPLGQTAKWGFDFFFWWYALATIVGIVPYVMATDLDYAIGWLFLMSPGLIVGFAVLTAGVSAIPFRLPVRVSSDAKGERCKPFVYYVIEDFIAVDAHQKRSFREELRVRYTSSRGFRGMIWEVNMWWTIGGVLFIGGLAGITWGVSFPVAYGVSLGWLFVWMGIWSWVTLWWVKRSLRMEREWFLQSAASAEGISGQPSMMV</sequence>
<feature type="region of interest" description="Disordered" evidence="1">
    <location>
        <begin position="1"/>
        <end position="81"/>
    </location>
</feature>
<feature type="transmembrane region" description="Helical" evidence="2">
    <location>
        <begin position="97"/>
        <end position="118"/>
    </location>
</feature>
<dbReference type="PANTHER" id="PTHR42024:SF1">
    <property type="entry name" value="AMINO ACID PERMEASE_ SLC12A DOMAIN-CONTAINING PROTEIN"/>
    <property type="match status" value="1"/>
</dbReference>
<keyword evidence="4" id="KW-1185">Reference proteome</keyword>
<feature type="compositionally biased region" description="Polar residues" evidence="1">
    <location>
        <begin position="68"/>
        <end position="78"/>
    </location>
</feature>
<organism evidence="3 4">
    <name type="scientific">Oidiodendron maius (strain Zn)</name>
    <dbReference type="NCBI Taxonomy" id="913774"/>
    <lineage>
        <taxon>Eukaryota</taxon>
        <taxon>Fungi</taxon>
        <taxon>Dikarya</taxon>
        <taxon>Ascomycota</taxon>
        <taxon>Pezizomycotina</taxon>
        <taxon>Leotiomycetes</taxon>
        <taxon>Leotiomycetes incertae sedis</taxon>
        <taxon>Myxotrichaceae</taxon>
        <taxon>Oidiodendron</taxon>
    </lineage>
</organism>
<feature type="transmembrane region" description="Helical" evidence="2">
    <location>
        <begin position="198"/>
        <end position="223"/>
    </location>
</feature>
<reference evidence="3 4" key="1">
    <citation type="submission" date="2014-04" db="EMBL/GenBank/DDBJ databases">
        <authorList>
            <consortium name="DOE Joint Genome Institute"/>
            <person name="Kuo A."/>
            <person name="Martino E."/>
            <person name="Perotto S."/>
            <person name="Kohler A."/>
            <person name="Nagy L.G."/>
            <person name="Floudas D."/>
            <person name="Copeland A."/>
            <person name="Barry K.W."/>
            <person name="Cichocki N."/>
            <person name="Veneault-Fourrey C."/>
            <person name="LaButti K."/>
            <person name="Lindquist E.A."/>
            <person name="Lipzen A."/>
            <person name="Lundell T."/>
            <person name="Morin E."/>
            <person name="Murat C."/>
            <person name="Sun H."/>
            <person name="Tunlid A."/>
            <person name="Henrissat B."/>
            <person name="Grigoriev I.V."/>
            <person name="Hibbett D.S."/>
            <person name="Martin F."/>
            <person name="Nordberg H.P."/>
            <person name="Cantor M.N."/>
            <person name="Hua S.X."/>
        </authorList>
    </citation>
    <scope>NUCLEOTIDE SEQUENCE [LARGE SCALE GENOMIC DNA]</scope>
    <source>
        <strain evidence="3 4">Zn</strain>
    </source>
</reference>
<evidence type="ECO:0000256" key="2">
    <source>
        <dbReference type="SAM" id="Phobius"/>
    </source>
</evidence>
<dbReference type="AlphaFoldDB" id="A0A0C3GJU7"/>
<dbReference type="OrthoDB" id="4838853at2759"/>
<evidence type="ECO:0000313" key="4">
    <source>
        <dbReference type="Proteomes" id="UP000054321"/>
    </source>
</evidence>
<protein>
    <submittedName>
        <fullName evidence="3">Uncharacterized protein</fullName>
    </submittedName>
</protein>
<proteinExistence type="predicted"/>
<feature type="transmembrane region" description="Helical" evidence="2">
    <location>
        <begin position="169"/>
        <end position="192"/>
    </location>
</feature>
<evidence type="ECO:0000313" key="3">
    <source>
        <dbReference type="EMBL" id="KIM96410.1"/>
    </source>
</evidence>
<feature type="transmembrane region" description="Helical" evidence="2">
    <location>
        <begin position="283"/>
        <end position="303"/>
    </location>
</feature>
<dbReference type="InParanoid" id="A0A0C3GJU7"/>
<name>A0A0C3GJU7_OIDMZ</name>
<evidence type="ECO:0000256" key="1">
    <source>
        <dbReference type="SAM" id="MobiDB-lite"/>
    </source>
</evidence>
<dbReference type="HOGENOM" id="CLU_038384_0_1_1"/>
<dbReference type="EMBL" id="KN832884">
    <property type="protein sequence ID" value="KIM96410.1"/>
    <property type="molecule type" value="Genomic_DNA"/>
</dbReference>